<proteinExistence type="predicted"/>
<evidence type="ECO:0000259" key="1">
    <source>
        <dbReference type="SMART" id="SM00470"/>
    </source>
</evidence>
<dbReference type="Gene3D" id="3.90.1530.30">
    <property type="match status" value="1"/>
</dbReference>
<dbReference type="SUPFAM" id="SSF110849">
    <property type="entry name" value="ParB/Sulfiredoxin"/>
    <property type="match status" value="1"/>
</dbReference>
<dbReference type="InterPro" id="IPR036086">
    <property type="entry name" value="ParB/Sulfiredoxin_sf"/>
</dbReference>
<feature type="domain" description="ParB-like N-terminal" evidence="1">
    <location>
        <begin position="29"/>
        <end position="127"/>
    </location>
</feature>
<dbReference type="SMART" id="SM00470">
    <property type="entry name" value="ParB"/>
    <property type="match status" value="1"/>
</dbReference>
<name>A0ABP6QUL9_9ACTN</name>
<protein>
    <submittedName>
        <fullName evidence="2">ParB N-terminal domain-containing protein</fullName>
    </submittedName>
</protein>
<gene>
    <name evidence="2" type="ORF">GCM10010468_81790</name>
</gene>
<dbReference type="RefSeq" id="WP_344840203.1">
    <property type="nucleotide sequence ID" value="NZ_BAAAUV010000060.1"/>
</dbReference>
<reference evidence="3" key="1">
    <citation type="journal article" date="2019" name="Int. J. Syst. Evol. Microbiol.">
        <title>The Global Catalogue of Microorganisms (GCM) 10K type strain sequencing project: providing services to taxonomists for standard genome sequencing and annotation.</title>
        <authorList>
            <consortium name="The Broad Institute Genomics Platform"/>
            <consortium name="The Broad Institute Genome Sequencing Center for Infectious Disease"/>
            <person name="Wu L."/>
            <person name="Ma J."/>
        </authorList>
    </citation>
    <scope>NUCLEOTIDE SEQUENCE [LARGE SCALE GENOMIC DNA]</scope>
    <source>
        <strain evidence="3">JCM 9377</strain>
    </source>
</reference>
<dbReference type="EMBL" id="BAAAUV010000060">
    <property type="protein sequence ID" value="GAA3243680.1"/>
    <property type="molecule type" value="Genomic_DNA"/>
</dbReference>
<dbReference type="PANTHER" id="PTHR33375">
    <property type="entry name" value="CHROMOSOME-PARTITIONING PROTEIN PARB-RELATED"/>
    <property type="match status" value="1"/>
</dbReference>
<evidence type="ECO:0000313" key="2">
    <source>
        <dbReference type="EMBL" id="GAA3243680.1"/>
    </source>
</evidence>
<sequence length="360" mass="38718">MEESAGLLAAMAASERLRCRRFELLPLRGEGAVFTDVQGRGPGESTAPSALADLISSISEIGLLQPVLVEVYVGRHHLVAGERRLRAMRWGATAAPGNPHFAALPAVVCDGPLTEEERRRWQLVENLARERLQPRELAAALLYERSAILAERLAGAGIEVPPEVMAEPDAVTRFASLERVRGHNAGVAAPWSDVLRRTGVQMSSRKARAVVAAFRALPRELSEEMDAHQVALTTRLSYLRLAGGRSHAAEEIWSAVRERGRTDLLSAAVQAAIEDPERTVEETLGAAEDVHQAANASRAAKLSAEPALTSGVESALVRRTLGALRELSTQLAAGAQIDGYAAGSLRLLVAELHGRFEKLP</sequence>
<dbReference type="InterPro" id="IPR003115">
    <property type="entry name" value="ParB_N"/>
</dbReference>
<dbReference type="InterPro" id="IPR050336">
    <property type="entry name" value="Chromosome_partition/occlusion"/>
</dbReference>
<comment type="caution">
    <text evidence="2">The sequence shown here is derived from an EMBL/GenBank/DDBJ whole genome shotgun (WGS) entry which is preliminary data.</text>
</comment>
<accession>A0ABP6QUL9</accession>
<keyword evidence="3" id="KW-1185">Reference proteome</keyword>
<organism evidence="2 3">
    <name type="scientific">Actinocorallia longicatena</name>
    <dbReference type="NCBI Taxonomy" id="111803"/>
    <lineage>
        <taxon>Bacteria</taxon>
        <taxon>Bacillati</taxon>
        <taxon>Actinomycetota</taxon>
        <taxon>Actinomycetes</taxon>
        <taxon>Streptosporangiales</taxon>
        <taxon>Thermomonosporaceae</taxon>
        <taxon>Actinocorallia</taxon>
    </lineage>
</organism>
<dbReference type="Proteomes" id="UP001501237">
    <property type="component" value="Unassembled WGS sequence"/>
</dbReference>
<dbReference type="Pfam" id="PF02195">
    <property type="entry name" value="ParB_N"/>
    <property type="match status" value="1"/>
</dbReference>
<evidence type="ECO:0000313" key="3">
    <source>
        <dbReference type="Proteomes" id="UP001501237"/>
    </source>
</evidence>
<dbReference type="PANTHER" id="PTHR33375:SF1">
    <property type="entry name" value="CHROMOSOME-PARTITIONING PROTEIN PARB-RELATED"/>
    <property type="match status" value="1"/>
</dbReference>